<accession>A0A850DMD6</accession>
<evidence type="ECO:0000256" key="1">
    <source>
        <dbReference type="SAM" id="Phobius"/>
    </source>
</evidence>
<dbReference type="EMBL" id="JABMCG010000037">
    <property type="protein sequence ID" value="NUU26567.1"/>
    <property type="molecule type" value="Genomic_DNA"/>
</dbReference>
<comment type="caution">
    <text evidence="3">The sequence shown here is derived from an EMBL/GenBank/DDBJ whole genome shotgun (WGS) entry which is preliminary data.</text>
</comment>
<keyword evidence="1" id="KW-0812">Transmembrane</keyword>
<organism evidence="3 4">
    <name type="scientific">Curtobacterium citreum</name>
    <dbReference type="NCBI Taxonomy" id="2036"/>
    <lineage>
        <taxon>Bacteria</taxon>
        <taxon>Bacillati</taxon>
        <taxon>Actinomycetota</taxon>
        <taxon>Actinomycetes</taxon>
        <taxon>Micrococcales</taxon>
        <taxon>Microbacteriaceae</taxon>
        <taxon>Curtobacterium</taxon>
    </lineage>
</organism>
<dbReference type="RefSeq" id="WP_175324826.1">
    <property type="nucleotide sequence ID" value="NZ_BAAAWP010000001.1"/>
</dbReference>
<feature type="transmembrane region" description="Helical" evidence="1">
    <location>
        <begin position="121"/>
        <end position="141"/>
    </location>
</feature>
<feature type="domain" description="DUF1648" evidence="2">
    <location>
        <begin position="21"/>
        <end position="63"/>
    </location>
</feature>
<sequence>MTTRPIDRGARTAVVAPGAALFAGLVVAAAVLGPTLPARIAQHFGGDGQPDGYGSPWPFFWVTATVAAAAVAMSLWALRARDRRTAGLVVLVGNLLTGILVVTWVWLAVIAQDPEPTFSGWSTVPALLVGGVAGVVPLVVLRRAAAPIERGSAEPLRVGPDARVAWRGRTGSAVFGVIGVLVLATGCTVAVLLGVRGETGGAVTTAVVAVVAGASTLVLARVEVTVDRRGLRVVSALTRVPLMRVPLERIDTCGWEQVSPGQWGGWGYRVSGRGVAYVARSGPGLVVETTGGSARLVTVDGADRAAAALGTLLAARAT</sequence>
<evidence type="ECO:0000313" key="3">
    <source>
        <dbReference type="EMBL" id="NUU26567.1"/>
    </source>
</evidence>
<proteinExistence type="predicted"/>
<reference evidence="3 4" key="1">
    <citation type="submission" date="2020-05" db="EMBL/GenBank/DDBJ databases">
        <title>Genome Sequencing of Type Strains.</title>
        <authorList>
            <person name="Lemaire J.F."/>
            <person name="Inderbitzin P."/>
            <person name="Gregorio O.A."/>
            <person name="Collins S.B."/>
            <person name="Wespe N."/>
            <person name="Knight-Connoni V."/>
        </authorList>
    </citation>
    <scope>NUCLEOTIDE SEQUENCE [LARGE SCALE GENOMIC DNA]</scope>
    <source>
        <strain evidence="3 4">DSM 20512</strain>
    </source>
</reference>
<keyword evidence="1" id="KW-1133">Transmembrane helix</keyword>
<gene>
    <name evidence="3" type="ORF">HP467_00340</name>
</gene>
<dbReference type="InterPro" id="IPR012867">
    <property type="entry name" value="DUF1648"/>
</dbReference>
<keyword evidence="1" id="KW-0472">Membrane</keyword>
<feature type="transmembrane region" description="Helical" evidence="1">
    <location>
        <begin position="85"/>
        <end position="109"/>
    </location>
</feature>
<feature type="transmembrane region" description="Helical" evidence="1">
    <location>
        <begin position="201"/>
        <end position="222"/>
    </location>
</feature>
<feature type="transmembrane region" description="Helical" evidence="1">
    <location>
        <begin position="59"/>
        <end position="78"/>
    </location>
</feature>
<dbReference type="Pfam" id="PF07853">
    <property type="entry name" value="DUF1648"/>
    <property type="match status" value="1"/>
</dbReference>
<evidence type="ECO:0000313" key="4">
    <source>
        <dbReference type="Proteomes" id="UP000539146"/>
    </source>
</evidence>
<dbReference type="Proteomes" id="UP000539146">
    <property type="component" value="Unassembled WGS sequence"/>
</dbReference>
<name>A0A850DMD6_9MICO</name>
<evidence type="ECO:0000259" key="2">
    <source>
        <dbReference type="Pfam" id="PF07853"/>
    </source>
</evidence>
<protein>
    <submittedName>
        <fullName evidence="3">DUF1648 domain-containing protein</fullName>
    </submittedName>
</protein>
<feature type="transmembrane region" description="Helical" evidence="1">
    <location>
        <begin position="12"/>
        <end position="32"/>
    </location>
</feature>
<dbReference type="AlphaFoldDB" id="A0A850DMD6"/>
<feature type="transmembrane region" description="Helical" evidence="1">
    <location>
        <begin position="173"/>
        <end position="195"/>
    </location>
</feature>